<dbReference type="PROSITE" id="PS51671">
    <property type="entry name" value="ACT"/>
    <property type="match status" value="1"/>
</dbReference>
<evidence type="ECO:0000313" key="10">
    <source>
        <dbReference type="EMBL" id="RJG47931.1"/>
    </source>
</evidence>
<dbReference type="PANTHER" id="PTHR30239">
    <property type="entry name" value="ACETOLACTATE SYNTHASE SMALL SUBUNIT"/>
    <property type="match status" value="1"/>
</dbReference>
<dbReference type="InterPro" id="IPR004789">
    <property type="entry name" value="Acetalactate_synth_ssu"/>
</dbReference>
<dbReference type="GO" id="GO:0005829">
    <property type="term" value="C:cytosol"/>
    <property type="evidence" value="ECO:0007669"/>
    <property type="project" value="TreeGrafter"/>
</dbReference>
<dbReference type="Gene3D" id="3.30.70.260">
    <property type="match status" value="1"/>
</dbReference>
<comment type="pathway">
    <text evidence="2">Amino-acid biosynthesis; L-valine biosynthesis; L-valine from pyruvate: step 1/4.</text>
</comment>
<dbReference type="RefSeq" id="WP_119910514.1">
    <property type="nucleotide sequence ID" value="NZ_QZCH01000010.1"/>
</dbReference>
<name>A0A418YF89_9GAMM</name>
<reference evidence="10 11" key="2">
    <citation type="submission" date="2019-01" db="EMBL/GenBank/DDBJ databases">
        <title>Motilimonas pumilus sp. nov., isolated from the gut of sea cucumber (Apostichopus japonicus).</title>
        <authorList>
            <person name="Wang F.-Q."/>
            <person name="Ren L.-H."/>
            <person name="Lin Y.-W."/>
            <person name="Sun G.-H."/>
            <person name="Du Z.-J."/>
            <person name="Zhao J.-X."/>
            <person name="Liu X.-J."/>
            <person name="Liu L.-J."/>
        </authorList>
    </citation>
    <scope>NUCLEOTIDE SEQUENCE [LARGE SCALE GENOMIC DNA]</scope>
    <source>
        <strain evidence="10 11">PLHSC7-2</strain>
    </source>
</reference>
<dbReference type="AlphaFoldDB" id="A0A418YF89"/>
<keyword evidence="6" id="KW-0028">Amino-acid biosynthesis</keyword>
<feature type="domain" description="ACT" evidence="9">
    <location>
        <begin position="9"/>
        <end position="82"/>
    </location>
</feature>
<gene>
    <name evidence="10" type="ORF">D1Z90_09465</name>
</gene>
<dbReference type="InterPro" id="IPR002912">
    <property type="entry name" value="ACT_dom"/>
</dbReference>
<comment type="subunit">
    <text evidence="4">Dimer of large and small chains.</text>
</comment>
<dbReference type="GO" id="GO:0009099">
    <property type="term" value="P:L-valine biosynthetic process"/>
    <property type="evidence" value="ECO:0007669"/>
    <property type="project" value="UniProtKB-UniPathway"/>
</dbReference>
<dbReference type="UniPathway" id="UPA00049">
    <property type="reaction ID" value="UER00059"/>
</dbReference>
<reference evidence="10 11" key="1">
    <citation type="submission" date="2018-09" db="EMBL/GenBank/DDBJ databases">
        <authorList>
            <person name="Wang F."/>
        </authorList>
    </citation>
    <scope>NUCLEOTIDE SEQUENCE [LARGE SCALE GENOMIC DNA]</scope>
    <source>
        <strain evidence="10 11">PLHSC7-2</strain>
    </source>
</reference>
<evidence type="ECO:0000256" key="8">
    <source>
        <dbReference type="ARBA" id="ARBA00048670"/>
    </source>
</evidence>
<comment type="catalytic activity">
    <reaction evidence="8">
        <text>2 pyruvate + H(+) = (2S)-2-acetolactate + CO2</text>
        <dbReference type="Rhea" id="RHEA:25249"/>
        <dbReference type="ChEBI" id="CHEBI:15361"/>
        <dbReference type="ChEBI" id="CHEBI:15378"/>
        <dbReference type="ChEBI" id="CHEBI:16526"/>
        <dbReference type="ChEBI" id="CHEBI:58476"/>
        <dbReference type="EC" id="2.2.1.6"/>
    </reaction>
</comment>
<dbReference type="GO" id="GO:0009097">
    <property type="term" value="P:isoleucine biosynthetic process"/>
    <property type="evidence" value="ECO:0007669"/>
    <property type="project" value="UniProtKB-UniPathway"/>
</dbReference>
<evidence type="ECO:0000259" key="9">
    <source>
        <dbReference type="PROSITE" id="PS51671"/>
    </source>
</evidence>
<evidence type="ECO:0000256" key="4">
    <source>
        <dbReference type="ARBA" id="ARBA00011744"/>
    </source>
</evidence>
<protein>
    <recommendedName>
        <fullName evidence="5">acetolactate synthase</fullName>
        <ecNumber evidence="5">2.2.1.6</ecNumber>
    </recommendedName>
</protein>
<accession>A0A418YF89</accession>
<dbReference type="CDD" id="cd04878">
    <property type="entry name" value="ACT_AHAS"/>
    <property type="match status" value="1"/>
</dbReference>
<dbReference type="InterPro" id="IPR039557">
    <property type="entry name" value="AHAS_ACT"/>
</dbReference>
<comment type="caution">
    <text evidence="10">The sequence shown here is derived from an EMBL/GenBank/DDBJ whole genome shotgun (WGS) entry which is preliminary data.</text>
</comment>
<dbReference type="Proteomes" id="UP000283255">
    <property type="component" value="Unassembled WGS sequence"/>
</dbReference>
<dbReference type="GO" id="GO:0003984">
    <property type="term" value="F:acetolactate synthase activity"/>
    <property type="evidence" value="ECO:0007669"/>
    <property type="project" value="UniProtKB-EC"/>
</dbReference>
<evidence type="ECO:0000313" key="11">
    <source>
        <dbReference type="Proteomes" id="UP000283255"/>
    </source>
</evidence>
<organism evidence="10 11">
    <name type="scientific">Motilimonas pumila</name>
    <dbReference type="NCBI Taxonomy" id="2303987"/>
    <lineage>
        <taxon>Bacteria</taxon>
        <taxon>Pseudomonadati</taxon>
        <taxon>Pseudomonadota</taxon>
        <taxon>Gammaproteobacteria</taxon>
        <taxon>Alteromonadales</taxon>
        <taxon>Alteromonadales genera incertae sedis</taxon>
        <taxon>Motilimonas</taxon>
    </lineage>
</organism>
<dbReference type="Pfam" id="PF22629">
    <property type="entry name" value="ACT_AHAS_ss"/>
    <property type="match status" value="1"/>
</dbReference>
<dbReference type="GO" id="GO:1990610">
    <property type="term" value="F:acetolactate synthase regulator activity"/>
    <property type="evidence" value="ECO:0007669"/>
    <property type="project" value="InterPro"/>
</dbReference>
<dbReference type="UniPathway" id="UPA00047">
    <property type="reaction ID" value="UER00055"/>
</dbReference>
<evidence type="ECO:0000256" key="7">
    <source>
        <dbReference type="ARBA" id="ARBA00023304"/>
    </source>
</evidence>
<evidence type="ECO:0000256" key="2">
    <source>
        <dbReference type="ARBA" id="ARBA00005025"/>
    </source>
</evidence>
<comment type="pathway">
    <text evidence="1">Amino-acid biosynthesis; L-isoleucine biosynthesis; L-isoleucine from 2-oxobutanoate: step 1/4.</text>
</comment>
<evidence type="ECO:0000256" key="1">
    <source>
        <dbReference type="ARBA" id="ARBA00004974"/>
    </source>
</evidence>
<evidence type="ECO:0000256" key="3">
    <source>
        <dbReference type="ARBA" id="ARBA00006341"/>
    </source>
</evidence>
<keyword evidence="7" id="KW-0100">Branched-chain amino acid biosynthesis</keyword>
<sequence>MSQLNSRAVLELTVNNHPGVMSHVCGMFARRAFNVEGILCLPMQDKQRSKIWLLVDDDQRLEQITQQTLKLEDVLAVEQYGAEHPVFDRLNAFVE</sequence>
<dbReference type="InterPro" id="IPR045865">
    <property type="entry name" value="ACT-like_dom_sf"/>
</dbReference>
<keyword evidence="10" id="KW-0808">Transferase</keyword>
<comment type="similarity">
    <text evidence="3">Belongs to the acetolactate synthase small subunit family.</text>
</comment>
<dbReference type="InterPro" id="IPR054480">
    <property type="entry name" value="AHAS_small-like_ACT"/>
</dbReference>
<evidence type="ECO:0000256" key="5">
    <source>
        <dbReference type="ARBA" id="ARBA00013145"/>
    </source>
</evidence>
<dbReference type="OrthoDB" id="9787365at2"/>
<dbReference type="EMBL" id="QZCH01000010">
    <property type="protein sequence ID" value="RJG47931.1"/>
    <property type="molecule type" value="Genomic_DNA"/>
</dbReference>
<evidence type="ECO:0000256" key="6">
    <source>
        <dbReference type="ARBA" id="ARBA00022605"/>
    </source>
</evidence>
<proteinExistence type="inferred from homology"/>
<dbReference type="PANTHER" id="PTHR30239:SF4">
    <property type="entry name" value="ACETOLACTATE SYNTHASE ISOZYME 1 SMALL SUBUNIT"/>
    <property type="match status" value="1"/>
</dbReference>
<keyword evidence="11" id="KW-1185">Reference proteome</keyword>
<dbReference type="EC" id="2.2.1.6" evidence="5"/>
<dbReference type="SUPFAM" id="SSF55021">
    <property type="entry name" value="ACT-like"/>
    <property type="match status" value="1"/>
</dbReference>
<dbReference type="NCBIfam" id="NF006036">
    <property type="entry name" value="PRK08178.1"/>
    <property type="match status" value="1"/>
</dbReference>